<dbReference type="EMBL" id="JAEEGC010000134">
    <property type="protein sequence ID" value="MBV7275714.1"/>
    <property type="molecule type" value="Genomic_DNA"/>
</dbReference>
<evidence type="ECO:0000259" key="1">
    <source>
        <dbReference type="PROSITE" id="PS51898"/>
    </source>
</evidence>
<dbReference type="InterPro" id="IPR050090">
    <property type="entry name" value="Tyrosine_recombinase_XerCD"/>
</dbReference>
<dbReference type="GO" id="GO:0015074">
    <property type="term" value="P:DNA integration"/>
    <property type="evidence" value="ECO:0007669"/>
    <property type="project" value="InterPro"/>
</dbReference>
<dbReference type="AlphaFoldDB" id="A0A949U3I2"/>
<dbReference type="GO" id="GO:0006310">
    <property type="term" value="P:DNA recombination"/>
    <property type="evidence" value="ECO:0007669"/>
    <property type="project" value="InterPro"/>
</dbReference>
<proteinExistence type="predicted"/>
<dbReference type="Proteomes" id="UP000694308">
    <property type="component" value="Unassembled WGS sequence"/>
</dbReference>
<reference evidence="2" key="1">
    <citation type="submission" date="2020-12" db="EMBL/GenBank/DDBJ databases">
        <title>Clostridium thailandense sp. nov., a novel acetogenic bacterium isolated from peat land soil in Thailand.</title>
        <authorList>
            <person name="Chaikitkaew S."/>
            <person name="Birkeland N.K."/>
        </authorList>
    </citation>
    <scope>NUCLEOTIDE SEQUENCE</scope>
    <source>
        <strain evidence="2">PL3</strain>
    </source>
</reference>
<protein>
    <submittedName>
        <fullName evidence="2">Tyrosine-type recombinase/integrase</fullName>
    </submittedName>
</protein>
<dbReference type="PROSITE" id="PS51898">
    <property type="entry name" value="TYR_RECOMBINASE"/>
    <property type="match status" value="1"/>
</dbReference>
<gene>
    <name evidence="2" type="ORF">I6U48_22715</name>
</gene>
<sequence>MKDEFNFYSVFADSIAGFISEKKAVGYKFEKGTSMLKRFDSYVCSFPILTKELTKDIVLNWTKRSPYETISTQAGRISLLRGLGEYMNRMGEQAYIYPKGMITINRYPYTPYIFSKKEMMLIFSACDRCSVAKESPYRHLILSLLIRMLYSCGLRVSEALNLKIEDINLSDGTLYIRCTKFGKERKLPMSDALTERCRKYYGIVLVRQSNCTYFFPSPFGGNYKSSTIYKLFRDILWDAGISHTGKGPRLHDLRHTFAVHCLKKWVLDKKDLTNCLPYLSIYLGHEDMRGSQRYLKLTADLYPDIIKKVEDNCSWLIPEVKVNETN</sequence>
<name>A0A949U3I2_9CLOT</name>
<evidence type="ECO:0000313" key="2">
    <source>
        <dbReference type="EMBL" id="MBV7275714.1"/>
    </source>
</evidence>
<accession>A0A949U3I2</accession>
<dbReference type="PANTHER" id="PTHR30349:SF64">
    <property type="entry name" value="PROPHAGE INTEGRASE INTD-RELATED"/>
    <property type="match status" value="1"/>
</dbReference>
<dbReference type="Pfam" id="PF00589">
    <property type="entry name" value="Phage_integrase"/>
    <property type="match status" value="1"/>
</dbReference>
<organism evidence="2 3">
    <name type="scientific">Clostridium thailandense</name>
    <dbReference type="NCBI Taxonomy" id="2794346"/>
    <lineage>
        <taxon>Bacteria</taxon>
        <taxon>Bacillati</taxon>
        <taxon>Bacillota</taxon>
        <taxon>Clostridia</taxon>
        <taxon>Eubacteriales</taxon>
        <taxon>Clostridiaceae</taxon>
        <taxon>Clostridium</taxon>
    </lineage>
</organism>
<feature type="domain" description="Tyr recombinase" evidence="1">
    <location>
        <begin position="109"/>
        <end position="311"/>
    </location>
</feature>
<comment type="caution">
    <text evidence="2">The sequence shown here is derived from an EMBL/GenBank/DDBJ whole genome shotgun (WGS) entry which is preliminary data.</text>
</comment>
<dbReference type="InterPro" id="IPR002104">
    <property type="entry name" value="Integrase_catalytic"/>
</dbReference>
<dbReference type="GO" id="GO:0003677">
    <property type="term" value="F:DNA binding"/>
    <property type="evidence" value="ECO:0007669"/>
    <property type="project" value="InterPro"/>
</dbReference>
<dbReference type="RefSeq" id="WP_218322766.1">
    <property type="nucleotide sequence ID" value="NZ_JAEEGC010000134.1"/>
</dbReference>
<evidence type="ECO:0000313" key="3">
    <source>
        <dbReference type="Proteomes" id="UP000694308"/>
    </source>
</evidence>
<keyword evidence="3" id="KW-1185">Reference proteome</keyword>
<dbReference type="PANTHER" id="PTHR30349">
    <property type="entry name" value="PHAGE INTEGRASE-RELATED"/>
    <property type="match status" value="1"/>
</dbReference>